<name>A0AAW2YXY6_9EUKA</name>
<dbReference type="SUPFAM" id="SSF52047">
    <property type="entry name" value="RNI-like"/>
    <property type="match status" value="1"/>
</dbReference>
<dbReference type="EMBL" id="JAOPGA020000791">
    <property type="protein sequence ID" value="KAL0481786.1"/>
    <property type="molecule type" value="Genomic_DNA"/>
</dbReference>
<keyword evidence="2" id="KW-1185">Reference proteome</keyword>
<gene>
    <name evidence="1" type="ORF">AKO1_012423</name>
</gene>
<dbReference type="Gene3D" id="3.80.10.10">
    <property type="entry name" value="Ribonuclease Inhibitor"/>
    <property type="match status" value="1"/>
</dbReference>
<evidence type="ECO:0000313" key="1">
    <source>
        <dbReference type="EMBL" id="KAL0481786.1"/>
    </source>
</evidence>
<organism evidence="1 2">
    <name type="scientific">Acrasis kona</name>
    <dbReference type="NCBI Taxonomy" id="1008807"/>
    <lineage>
        <taxon>Eukaryota</taxon>
        <taxon>Discoba</taxon>
        <taxon>Heterolobosea</taxon>
        <taxon>Tetramitia</taxon>
        <taxon>Eutetramitia</taxon>
        <taxon>Acrasidae</taxon>
        <taxon>Acrasis</taxon>
    </lineage>
</organism>
<evidence type="ECO:0000313" key="2">
    <source>
        <dbReference type="Proteomes" id="UP001431209"/>
    </source>
</evidence>
<reference evidence="1 2" key="1">
    <citation type="submission" date="2024-03" db="EMBL/GenBank/DDBJ databases">
        <title>The Acrasis kona genome and developmental transcriptomes reveal deep origins of eukaryotic multicellular pathways.</title>
        <authorList>
            <person name="Sheikh S."/>
            <person name="Fu C.-J."/>
            <person name="Brown M.W."/>
            <person name="Baldauf S.L."/>
        </authorList>
    </citation>
    <scope>NUCLEOTIDE SEQUENCE [LARGE SCALE GENOMIC DNA]</scope>
    <source>
        <strain evidence="1 2">ATCC MYA-3509</strain>
    </source>
</reference>
<evidence type="ECO:0008006" key="3">
    <source>
        <dbReference type="Google" id="ProtNLM"/>
    </source>
</evidence>
<comment type="caution">
    <text evidence="1">The sequence shown here is derived from an EMBL/GenBank/DDBJ whole genome shotgun (WGS) entry which is preliminary data.</text>
</comment>
<proteinExistence type="predicted"/>
<accession>A0AAW2YXY6</accession>
<dbReference type="AlphaFoldDB" id="A0AAW2YXY6"/>
<dbReference type="InterPro" id="IPR032675">
    <property type="entry name" value="LRR_dom_sf"/>
</dbReference>
<protein>
    <recommendedName>
        <fullName evidence="3">F-box domain-containing protein</fullName>
    </recommendedName>
</protein>
<sequence length="416" mass="46980">MKSNKRKREENPDQQYLDLANELFQKQFQERNIKSNNVQVRNKTLKAPSIKLRRTCYLQPSKNTSCHVADDTVVIIFMFTPISDLLSIARLVCHDWNNMINNYLEAIIKTQTSIALKIGPFHKRIPDNVKTGPGWIINKATNLKSISITNGDVLQEDLILLINKSARLESLRLSYFDTIDTIDTSIFVTALSGLLHLRHLYLEGRVTSRIAATMVKESPDILGRLVSLSLKHTSNTHIGDIMDKCNNLFWLDVSETPFDDDDMAALIATCGNTLEVLNLSSCYNVTGNSLTSLGASCPRMINKKQWNLATSVSVLPSTITHLSLRRNLCFKSMSALHDALTRSPCISNLVEMDLMGALPKGKDQLKYIRKILLKSKNLKRLLVDNGIYDRVENDGTKKIAKWRNIDNSNDEITIYV</sequence>
<dbReference type="Proteomes" id="UP001431209">
    <property type="component" value="Unassembled WGS sequence"/>
</dbReference>